<feature type="non-terminal residue" evidence="2">
    <location>
        <position position="136"/>
    </location>
</feature>
<dbReference type="AlphaFoldDB" id="A0A7J9FFX0"/>
<dbReference type="Gene3D" id="2.60.120.330">
    <property type="entry name" value="B-lactam Antibiotic, Isopenicillin N Synthase, Chain"/>
    <property type="match status" value="1"/>
</dbReference>
<evidence type="ECO:0000313" key="2">
    <source>
        <dbReference type="EMBL" id="MBA0784157.1"/>
    </source>
</evidence>
<dbReference type="SUPFAM" id="SSF51197">
    <property type="entry name" value="Clavaminate synthase-like"/>
    <property type="match status" value="1"/>
</dbReference>
<gene>
    <name evidence="2" type="ORF">Gotri_001756</name>
</gene>
<dbReference type="Proteomes" id="UP000593568">
    <property type="component" value="Unassembled WGS sequence"/>
</dbReference>
<dbReference type="EMBL" id="JABEZW010000013">
    <property type="protein sequence ID" value="MBA0784157.1"/>
    <property type="molecule type" value="Genomic_DNA"/>
</dbReference>
<comment type="caution">
    <text evidence="2">The sequence shown here is derived from an EMBL/GenBank/DDBJ whole genome shotgun (WGS) entry which is preliminary data.</text>
</comment>
<feature type="non-terminal residue" evidence="2">
    <location>
        <position position="1"/>
    </location>
</feature>
<dbReference type="InterPro" id="IPR027443">
    <property type="entry name" value="IPNS-like_sf"/>
</dbReference>
<keyword evidence="3" id="KW-1185">Reference proteome</keyword>
<feature type="domain" description="Isopenicillin N synthase-like Fe(2+) 2OG dioxygenase" evidence="1">
    <location>
        <begin position="72"/>
        <end position="133"/>
    </location>
</feature>
<dbReference type="InterPro" id="IPR044861">
    <property type="entry name" value="IPNS-like_FE2OG_OXY"/>
</dbReference>
<accession>A0A7J9FFX0</accession>
<evidence type="ECO:0000313" key="3">
    <source>
        <dbReference type="Proteomes" id="UP000593568"/>
    </source>
</evidence>
<proteinExistence type="predicted"/>
<reference evidence="2 3" key="1">
    <citation type="journal article" date="2019" name="Genome Biol. Evol.">
        <title>Insights into the evolution of the New World diploid cottons (Gossypium, subgenus Houzingenia) based on genome sequencing.</title>
        <authorList>
            <person name="Grover C.E."/>
            <person name="Arick M.A. 2nd"/>
            <person name="Thrash A."/>
            <person name="Conover J.L."/>
            <person name="Sanders W.S."/>
            <person name="Peterson D.G."/>
            <person name="Frelichowski J.E."/>
            <person name="Scheffler J.A."/>
            <person name="Scheffler B.E."/>
            <person name="Wendel J.F."/>
        </authorList>
    </citation>
    <scope>NUCLEOTIDE SEQUENCE [LARGE SCALE GENOMIC DNA]</scope>
    <source>
        <strain evidence="2">8</strain>
        <tissue evidence="2">Leaf</tissue>
    </source>
</reference>
<protein>
    <recommendedName>
        <fullName evidence="1">Isopenicillin N synthase-like Fe(2+) 2OG dioxygenase domain-containing protein</fullName>
    </recommendedName>
</protein>
<evidence type="ECO:0000259" key="1">
    <source>
        <dbReference type="Pfam" id="PF03171"/>
    </source>
</evidence>
<sequence>RKQKNASPLPYHGWVGPCEQVSLLYEGFGVRDASNYDSVKKIAQLMRPDGHPQFSYGLEESLKMIYKTLVRMMKYMAPPPGEYKSRLHSHTDKPVSTLICEDQISGLEVEVNDSQWIKLSNLSPSSFIFVVGDPLK</sequence>
<organism evidence="2 3">
    <name type="scientific">Gossypium trilobum</name>
    <dbReference type="NCBI Taxonomy" id="34281"/>
    <lineage>
        <taxon>Eukaryota</taxon>
        <taxon>Viridiplantae</taxon>
        <taxon>Streptophyta</taxon>
        <taxon>Embryophyta</taxon>
        <taxon>Tracheophyta</taxon>
        <taxon>Spermatophyta</taxon>
        <taxon>Magnoliopsida</taxon>
        <taxon>eudicotyledons</taxon>
        <taxon>Gunneridae</taxon>
        <taxon>Pentapetalae</taxon>
        <taxon>rosids</taxon>
        <taxon>malvids</taxon>
        <taxon>Malvales</taxon>
        <taxon>Malvaceae</taxon>
        <taxon>Malvoideae</taxon>
        <taxon>Gossypium</taxon>
    </lineage>
</organism>
<name>A0A7J9FFX0_9ROSI</name>
<dbReference type="Pfam" id="PF03171">
    <property type="entry name" value="2OG-FeII_Oxy"/>
    <property type="match status" value="1"/>
</dbReference>